<reference evidence="1 2" key="1">
    <citation type="submission" date="2018-10" db="EMBL/GenBank/DDBJ databases">
        <title>A high-quality apple genome assembly.</title>
        <authorList>
            <person name="Hu J."/>
        </authorList>
    </citation>
    <scope>NUCLEOTIDE SEQUENCE [LARGE SCALE GENOMIC DNA]</scope>
    <source>
        <strain evidence="2">cv. HFTH1</strain>
        <tissue evidence="1">Young leaf</tissue>
    </source>
</reference>
<keyword evidence="2" id="KW-1185">Reference proteome</keyword>
<accession>A0A498ICJ2</accession>
<evidence type="ECO:0000313" key="1">
    <source>
        <dbReference type="EMBL" id="RXH79735.1"/>
    </source>
</evidence>
<protein>
    <recommendedName>
        <fullName evidence="3">RNase H type-1 domain-containing protein</fullName>
    </recommendedName>
</protein>
<comment type="caution">
    <text evidence="1">The sequence shown here is derived from an EMBL/GenBank/DDBJ whole genome shotgun (WGS) entry which is preliminary data.</text>
</comment>
<sequence length="61" mass="6533">MDVYAIGHIVEDSKALLLGITGATAFHVRHQANEAAHRLARHALSSPCELASKVRSNLVSV</sequence>
<organism evidence="1 2">
    <name type="scientific">Malus domestica</name>
    <name type="common">Apple</name>
    <name type="synonym">Pyrus malus</name>
    <dbReference type="NCBI Taxonomy" id="3750"/>
    <lineage>
        <taxon>Eukaryota</taxon>
        <taxon>Viridiplantae</taxon>
        <taxon>Streptophyta</taxon>
        <taxon>Embryophyta</taxon>
        <taxon>Tracheophyta</taxon>
        <taxon>Spermatophyta</taxon>
        <taxon>Magnoliopsida</taxon>
        <taxon>eudicotyledons</taxon>
        <taxon>Gunneridae</taxon>
        <taxon>Pentapetalae</taxon>
        <taxon>rosids</taxon>
        <taxon>fabids</taxon>
        <taxon>Rosales</taxon>
        <taxon>Rosaceae</taxon>
        <taxon>Amygdaloideae</taxon>
        <taxon>Maleae</taxon>
        <taxon>Malus</taxon>
    </lineage>
</organism>
<gene>
    <name evidence="1" type="ORF">DVH24_040882</name>
</gene>
<dbReference type="AlphaFoldDB" id="A0A498ICJ2"/>
<proteinExistence type="predicted"/>
<evidence type="ECO:0008006" key="3">
    <source>
        <dbReference type="Google" id="ProtNLM"/>
    </source>
</evidence>
<name>A0A498ICJ2_MALDO</name>
<evidence type="ECO:0000313" key="2">
    <source>
        <dbReference type="Proteomes" id="UP000290289"/>
    </source>
</evidence>
<dbReference type="EMBL" id="RDQH01000339">
    <property type="protein sequence ID" value="RXH79735.1"/>
    <property type="molecule type" value="Genomic_DNA"/>
</dbReference>
<dbReference type="Proteomes" id="UP000290289">
    <property type="component" value="Chromosome 13"/>
</dbReference>